<comment type="caution">
    <text evidence="1">The sequence shown here is derived from an EMBL/GenBank/DDBJ whole genome shotgun (WGS) entry which is preliminary data.</text>
</comment>
<dbReference type="RefSeq" id="WP_149612882.1">
    <property type="nucleotide sequence ID" value="NZ_VTUX01000010.1"/>
</dbReference>
<keyword evidence="2" id="KW-1185">Reference proteome</keyword>
<dbReference type="Proteomes" id="UP000323708">
    <property type="component" value="Unassembled WGS sequence"/>
</dbReference>
<name>A0A5B0WPA6_9GAMM</name>
<evidence type="ECO:0000313" key="1">
    <source>
        <dbReference type="EMBL" id="KAA1188417.1"/>
    </source>
</evidence>
<dbReference type="AlphaFoldDB" id="A0A5B0WPA6"/>
<proteinExistence type="predicted"/>
<evidence type="ECO:0000313" key="2">
    <source>
        <dbReference type="Proteomes" id="UP000323708"/>
    </source>
</evidence>
<dbReference type="EMBL" id="VTUX01000010">
    <property type="protein sequence ID" value="KAA1188417.1"/>
    <property type="molecule type" value="Genomic_DNA"/>
</dbReference>
<sequence>MYELEIEETFEIEAVDEALIHYAIETAQRMLQRDGLTSSQEQGLKTAIAALERLPYVTRDVNVAFGAVIDLELNNEVKGGFRYLLFYVTSEAFGITRGGMADYGFGMDTFISDGYDVYLCRAPGRFYPAHGARDNILNRLEDIGRVEVDDQSIYSE</sequence>
<gene>
    <name evidence="1" type="ORF">F0M18_18140</name>
</gene>
<organism evidence="1 2">
    <name type="scientific">Pseudohalioglobus sediminis</name>
    <dbReference type="NCBI Taxonomy" id="2606449"/>
    <lineage>
        <taxon>Bacteria</taxon>
        <taxon>Pseudomonadati</taxon>
        <taxon>Pseudomonadota</taxon>
        <taxon>Gammaproteobacteria</taxon>
        <taxon>Cellvibrionales</taxon>
        <taxon>Halieaceae</taxon>
        <taxon>Pseudohalioglobus</taxon>
    </lineage>
</organism>
<protein>
    <submittedName>
        <fullName evidence="1">Uncharacterized protein</fullName>
    </submittedName>
</protein>
<accession>A0A5B0WPA6</accession>
<reference evidence="1 2" key="1">
    <citation type="submission" date="2019-09" db="EMBL/GenBank/DDBJ databases">
        <authorList>
            <person name="Chen X.-Y."/>
        </authorList>
    </citation>
    <scope>NUCLEOTIDE SEQUENCE [LARGE SCALE GENOMIC DNA]</scope>
    <source>
        <strain evidence="1 2">NY5</strain>
    </source>
</reference>